<dbReference type="AlphaFoldDB" id="A0A1W1C6C4"/>
<sequence length="357" mass="40448">MNINITDKNWASVDNKDTPQNCDENGTYICLDKNITIVILPHHFKIDANLSNANDGNFTYLSKDLKMAATLDINISAKNKLNNTTQNYTAACYAKDTNFSISYSEINNTLSKIFYQDSNTSDKKEAPLNHAIVFDRNGTLFASENKGLARVHLLINFDRNRSVAVNPFSFHITEINITDANNTEGNTTIDTNTTFYYGRTHAPRQTIIGNEGNISIYYEVYCAGKTCKKTLLQDGINSKTTDDPRWFVNTKHTAQFGIAGTATQKYTDKVTETKKATGNYPDFITLHYNGKRGFPYKTTMDNNASVWLIYNKYNPNAKTNQFEVEFLNANHGWTGKHETNSTTDTNASKRTNRRIYW</sequence>
<gene>
    <name evidence="2" type="ORF">MNB_SM-5-1411</name>
</gene>
<accession>A0A1W1C6C4</accession>
<dbReference type="EMBL" id="FPHH01000061">
    <property type="protein sequence ID" value="SFV61272.1"/>
    <property type="molecule type" value="Genomic_DNA"/>
</dbReference>
<organism evidence="2">
    <name type="scientific">hydrothermal vent metagenome</name>
    <dbReference type="NCBI Taxonomy" id="652676"/>
    <lineage>
        <taxon>unclassified sequences</taxon>
        <taxon>metagenomes</taxon>
        <taxon>ecological metagenomes</taxon>
    </lineage>
</organism>
<evidence type="ECO:0000256" key="1">
    <source>
        <dbReference type="SAM" id="MobiDB-lite"/>
    </source>
</evidence>
<feature type="region of interest" description="Disordered" evidence="1">
    <location>
        <begin position="336"/>
        <end position="357"/>
    </location>
</feature>
<feature type="compositionally biased region" description="Polar residues" evidence="1">
    <location>
        <begin position="340"/>
        <end position="349"/>
    </location>
</feature>
<reference evidence="2" key="1">
    <citation type="submission" date="2016-10" db="EMBL/GenBank/DDBJ databases">
        <authorList>
            <person name="de Groot N.N."/>
        </authorList>
    </citation>
    <scope>NUCLEOTIDE SEQUENCE</scope>
</reference>
<evidence type="ECO:0000313" key="2">
    <source>
        <dbReference type="EMBL" id="SFV61272.1"/>
    </source>
</evidence>
<proteinExistence type="predicted"/>
<protein>
    <submittedName>
        <fullName evidence="2">Uncharacterized protein</fullName>
    </submittedName>
</protein>
<name>A0A1W1C6C4_9ZZZZ</name>